<dbReference type="AlphaFoldDB" id="A0A0D6R2G9"/>
<sequence length="164" mass="18233">MDQSSVKECLEGSETVRKRWSGSVTRTIKSPPEIVWKLSSDFLGATKYVDMIDTCELVEGEKNAVGCVRLARGPEIETKEKLVAIDPVNCCYTYTIMDNNLGLVGYMATFQLITMSNGSGVVEWKFEADPSSSYATEEKFVSFMSSLLEKFIQGLERAAANEEK</sequence>
<dbReference type="PANTHER" id="PTHR33789">
    <property type="entry name" value="LACHRYMATORY-FACTOR SYNTHASE"/>
    <property type="match status" value="1"/>
</dbReference>
<accession>A0A0D6R2G9</accession>
<dbReference type="PANTHER" id="PTHR33789:SF5">
    <property type="entry name" value="BET V I_MAJOR LATEX PROTEIN DOMAIN-CONTAINING PROTEIN"/>
    <property type="match status" value="1"/>
</dbReference>
<dbReference type="InterPro" id="IPR019587">
    <property type="entry name" value="Polyketide_cyclase/dehydratase"/>
</dbReference>
<reference evidence="1" key="1">
    <citation type="submission" date="2015-03" db="EMBL/GenBank/DDBJ databases">
        <title>A transcriptome of Araucaria cunninghamii, an australian fine timber species.</title>
        <authorList>
            <person name="Jing Yi C.J.Y."/>
            <person name="Yin San L.Y.S."/>
            <person name="Abdul Karim S.S."/>
            <person name="Wan Azmi N.N."/>
            <person name="Hercus R.R."/>
            <person name="Croft L.L."/>
        </authorList>
    </citation>
    <scope>NUCLEOTIDE SEQUENCE</scope>
    <source>
        <strain evidence="1">MI0301</strain>
        <tissue evidence="1">Leaf</tissue>
    </source>
</reference>
<dbReference type="InterPro" id="IPR053249">
    <property type="entry name" value="LFS"/>
</dbReference>
<organism evidence="1">
    <name type="scientific">Araucaria cunninghamii</name>
    <name type="common">Hoop pine</name>
    <name type="synonym">Moreton Bay pine</name>
    <dbReference type="NCBI Taxonomy" id="56994"/>
    <lineage>
        <taxon>Eukaryota</taxon>
        <taxon>Viridiplantae</taxon>
        <taxon>Streptophyta</taxon>
        <taxon>Embryophyta</taxon>
        <taxon>Tracheophyta</taxon>
        <taxon>Spermatophyta</taxon>
        <taxon>Pinopsida</taxon>
        <taxon>Pinidae</taxon>
        <taxon>Conifers II</taxon>
        <taxon>Araucariales</taxon>
        <taxon>Araucariaceae</taxon>
        <taxon>Araucaria</taxon>
    </lineage>
</organism>
<dbReference type="CDD" id="cd07821">
    <property type="entry name" value="PYR_PYL_RCAR_like"/>
    <property type="match status" value="1"/>
</dbReference>
<evidence type="ECO:0000313" key="1">
    <source>
        <dbReference type="EMBL" id="JAG96095.1"/>
    </source>
</evidence>
<dbReference type="SUPFAM" id="SSF55961">
    <property type="entry name" value="Bet v1-like"/>
    <property type="match status" value="1"/>
</dbReference>
<dbReference type="InterPro" id="IPR023393">
    <property type="entry name" value="START-like_dom_sf"/>
</dbReference>
<proteinExistence type="predicted"/>
<dbReference type="EMBL" id="GCKF01038571">
    <property type="protein sequence ID" value="JAG96095.1"/>
    <property type="molecule type" value="Transcribed_RNA"/>
</dbReference>
<evidence type="ECO:0008006" key="2">
    <source>
        <dbReference type="Google" id="ProtNLM"/>
    </source>
</evidence>
<protein>
    <recommendedName>
        <fullName evidence="2">Bet v I/Major latex protein domain-containing protein</fullName>
    </recommendedName>
</protein>
<name>A0A0D6R2G9_ARACU</name>
<dbReference type="Gene3D" id="3.30.530.20">
    <property type="match status" value="1"/>
</dbReference>
<dbReference type="Pfam" id="PF10604">
    <property type="entry name" value="Polyketide_cyc2"/>
    <property type="match status" value="1"/>
</dbReference>